<keyword evidence="4" id="KW-0732">Signal</keyword>
<proteinExistence type="inferred from homology"/>
<reference evidence="9 10" key="1">
    <citation type="submission" date="2016-10" db="EMBL/GenBank/DDBJ databases">
        <title>The genome sequence of Colletotrichum fioriniae PJ7.</title>
        <authorList>
            <person name="Baroncelli R."/>
        </authorList>
    </citation>
    <scope>NUCLEOTIDE SEQUENCE [LARGE SCALE GENOMIC DNA]</scope>
    <source>
        <strain evidence="9 10">Tom-12</strain>
    </source>
</reference>
<evidence type="ECO:0000256" key="7">
    <source>
        <dbReference type="ARBA" id="ARBA00023157"/>
    </source>
</evidence>
<evidence type="ECO:0000256" key="3">
    <source>
        <dbReference type="ARBA" id="ARBA00022723"/>
    </source>
</evidence>
<dbReference type="PANTHER" id="PTHR33938">
    <property type="entry name" value="FERULOYL ESTERASE B-RELATED"/>
    <property type="match status" value="1"/>
</dbReference>
<organism evidence="9 10">
    <name type="scientific">Colletotrichum tamarilloi</name>
    <dbReference type="NCBI Taxonomy" id="1209934"/>
    <lineage>
        <taxon>Eukaryota</taxon>
        <taxon>Fungi</taxon>
        <taxon>Dikarya</taxon>
        <taxon>Ascomycota</taxon>
        <taxon>Pezizomycotina</taxon>
        <taxon>Sordariomycetes</taxon>
        <taxon>Hypocreomycetidae</taxon>
        <taxon>Glomerellales</taxon>
        <taxon>Glomerellaceae</taxon>
        <taxon>Colletotrichum</taxon>
        <taxon>Colletotrichum acutatum species complex</taxon>
    </lineage>
</organism>
<name>A0ABQ9R002_9PEZI</name>
<keyword evidence="5 8" id="KW-0378">Hydrolase</keyword>
<dbReference type="EC" id="3.1.1.-" evidence="8"/>
<evidence type="ECO:0000313" key="10">
    <source>
        <dbReference type="Proteomes" id="UP001227543"/>
    </source>
</evidence>
<keyword evidence="3" id="KW-0479">Metal-binding</keyword>
<evidence type="ECO:0000256" key="6">
    <source>
        <dbReference type="ARBA" id="ARBA00022837"/>
    </source>
</evidence>
<sequence length="545" mass="59711">MKTYHSFTANLFFFSGYNMINLYFLLLTGFSFAHCQARNLDISRCSLESITEVLPPGVSINYVNFVAENGTFGDKAAVGNATALPQGCAVGVNLISSATSSYNFALYMPTNWNSRFMATGNGGFGGFTNWAYMGMFSQYGFASMSTDTGHISGFGDTSWALNNPEAMIDWGYRAMHGSVVVAKAVLTAYYGSVPDYSYYVACSTGGRQGLKEVQEFPEDFDGVLVNAPAWWTTRLGAAGVQRGILNLPSDDPKHIPVSLLQLILTEMIKQCDPQDGITDSIVMDPYACDFRPEAMLCTSTNNNASSCLTPQQINTLRQLTSDYVDVDQTFVFPKPSLGSSLAFVASGTEEPSAIGLQYVINMVVNDTDWDWRSFDFNTVKLIDTIDPGNSTADKYDLSAFKNRGGKLIHLHGLADDTISSGASIYFYEEVYKAMQISLDEFYRMFLVPGLFHCTGSTAAPWYTGISTIGGATHGVPGSDDADHNGIYAIMRWVEEGIAPQKLVATKYHEDNVLRGIARQRPICPYPLKARYVTGEIDLADSWECA</sequence>
<keyword evidence="2" id="KW-0719">Serine esterase</keyword>
<dbReference type="InterPro" id="IPR011118">
    <property type="entry name" value="Tannase/feruloyl_esterase"/>
</dbReference>
<dbReference type="Pfam" id="PF07519">
    <property type="entry name" value="Tannase"/>
    <property type="match status" value="1"/>
</dbReference>
<evidence type="ECO:0000256" key="1">
    <source>
        <dbReference type="ARBA" id="ARBA00006249"/>
    </source>
</evidence>
<keyword evidence="10" id="KW-1185">Reference proteome</keyword>
<evidence type="ECO:0000256" key="8">
    <source>
        <dbReference type="RuleBase" id="RU361238"/>
    </source>
</evidence>
<keyword evidence="6" id="KW-0106">Calcium</keyword>
<dbReference type="PANTHER" id="PTHR33938:SF2">
    <property type="entry name" value="CARBOXYLIC ESTER HYDROLASE"/>
    <property type="match status" value="1"/>
</dbReference>
<keyword evidence="7" id="KW-1015">Disulfide bond</keyword>
<accession>A0ABQ9R002</accession>
<dbReference type="GeneID" id="85411033"/>
<dbReference type="SUPFAM" id="SSF53474">
    <property type="entry name" value="alpha/beta-Hydrolases"/>
    <property type="match status" value="1"/>
</dbReference>
<dbReference type="EMBL" id="MLFU01000052">
    <property type="protein sequence ID" value="KAK1490309.1"/>
    <property type="molecule type" value="Genomic_DNA"/>
</dbReference>
<dbReference type="Proteomes" id="UP001227543">
    <property type="component" value="Unassembled WGS sequence"/>
</dbReference>
<evidence type="ECO:0000256" key="2">
    <source>
        <dbReference type="ARBA" id="ARBA00022487"/>
    </source>
</evidence>
<dbReference type="InterPro" id="IPR029058">
    <property type="entry name" value="AB_hydrolase_fold"/>
</dbReference>
<protein>
    <recommendedName>
        <fullName evidence="8">Carboxylic ester hydrolase</fullName>
        <ecNumber evidence="8">3.1.1.-</ecNumber>
    </recommendedName>
</protein>
<evidence type="ECO:0000313" key="9">
    <source>
        <dbReference type="EMBL" id="KAK1490309.1"/>
    </source>
</evidence>
<comment type="similarity">
    <text evidence="1 8">Belongs to the tannase family.</text>
</comment>
<dbReference type="RefSeq" id="XP_060378583.1">
    <property type="nucleotide sequence ID" value="XM_060526795.1"/>
</dbReference>
<evidence type="ECO:0000256" key="4">
    <source>
        <dbReference type="ARBA" id="ARBA00022729"/>
    </source>
</evidence>
<evidence type="ECO:0000256" key="5">
    <source>
        <dbReference type="ARBA" id="ARBA00022801"/>
    </source>
</evidence>
<gene>
    <name evidence="9" type="ORF">CTAM01_10782</name>
</gene>
<comment type="caution">
    <text evidence="9">The sequence shown here is derived from an EMBL/GenBank/DDBJ whole genome shotgun (WGS) entry which is preliminary data.</text>
</comment>